<feature type="region of interest" description="Disordered" evidence="3">
    <location>
        <begin position="141"/>
        <end position="208"/>
    </location>
</feature>
<evidence type="ECO:0000259" key="4">
    <source>
        <dbReference type="Pfam" id="PF06428"/>
    </source>
</evidence>
<name>A0ABR1R3E8_9PEZI</name>
<protein>
    <submittedName>
        <fullName evidence="5">Ribosomal protein L32</fullName>
    </submittedName>
</protein>
<organism evidence="5 6">
    <name type="scientific">Apiospora marii</name>
    <dbReference type="NCBI Taxonomy" id="335849"/>
    <lineage>
        <taxon>Eukaryota</taxon>
        <taxon>Fungi</taxon>
        <taxon>Dikarya</taxon>
        <taxon>Ascomycota</taxon>
        <taxon>Pezizomycotina</taxon>
        <taxon>Sordariomycetes</taxon>
        <taxon>Xylariomycetidae</taxon>
        <taxon>Amphisphaeriales</taxon>
        <taxon>Apiosporaceae</taxon>
        <taxon>Apiospora</taxon>
    </lineage>
</organism>
<gene>
    <name evidence="5" type="ORF">PG991_015802</name>
</gene>
<feature type="compositionally biased region" description="Low complexity" evidence="3">
    <location>
        <begin position="194"/>
        <end position="208"/>
    </location>
</feature>
<sequence>MKTHPPNSTTNTATPATNNPSTPTRPRSTTTTAKGRPRSRSTSPCCPHCGNSLPFLSVSDPHTALLEAQKQIADLEAQVHLLNKKATAAVDRWADYEDELSRLRAASMSSAAPTATTATTMSSSSVARPLSSSMNGLGIMNSGAASTRNSRPSTAVTEAPSPRGSGFFGGAVAQAASSRISQLLSPRKSTPNLAANNHSSHNSQQSAAAAAAAVTRGSFMASSALFSSAAAAAAAKDPSSLHPHPLPSPTPSADDLMEALTREQSLRQAAEGRLNETSREVEELSVTLFEQANEMVASERRARAQLEERVGVLERREDEKRGRLERLEGSVARIERISRILGEEDEEGGNAPR</sequence>
<evidence type="ECO:0000256" key="2">
    <source>
        <dbReference type="SAM" id="Coils"/>
    </source>
</evidence>
<evidence type="ECO:0000313" key="6">
    <source>
        <dbReference type="Proteomes" id="UP001396898"/>
    </source>
</evidence>
<dbReference type="GO" id="GO:0005840">
    <property type="term" value="C:ribosome"/>
    <property type="evidence" value="ECO:0007669"/>
    <property type="project" value="UniProtKB-KW"/>
</dbReference>
<dbReference type="Gene3D" id="6.10.140.910">
    <property type="match status" value="1"/>
</dbReference>
<proteinExistence type="predicted"/>
<keyword evidence="6" id="KW-1185">Reference proteome</keyword>
<evidence type="ECO:0000313" key="5">
    <source>
        <dbReference type="EMBL" id="KAK7996335.1"/>
    </source>
</evidence>
<feature type="region of interest" description="Disordered" evidence="3">
    <location>
        <begin position="1"/>
        <end position="46"/>
    </location>
</feature>
<dbReference type="InterPro" id="IPR009449">
    <property type="entry name" value="Sec2_N"/>
</dbReference>
<feature type="compositionally biased region" description="Low complexity" evidence="3">
    <location>
        <begin position="1"/>
        <end position="33"/>
    </location>
</feature>
<evidence type="ECO:0000256" key="1">
    <source>
        <dbReference type="ARBA" id="ARBA00023054"/>
    </source>
</evidence>
<feature type="domain" description="GDP/GTP exchange factor Sec2 N-terminal" evidence="4">
    <location>
        <begin position="255"/>
        <end position="328"/>
    </location>
</feature>
<keyword evidence="1 2" id="KW-0175">Coiled coil</keyword>
<dbReference type="SUPFAM" id="SSF144284">
    <property type="entry name" value="Sec2 N-terminal region"/>
    <property type="match status" value="1"/>
</dbReference>
<dbReference type="Proteomes" id="UP001396898">
    <property type="component" value="Unassembled WGS sequence"/>
</dbReference>
<dbReference type="PANTHER" id="PTHR14430">
    <property type="entry name" value="RABIN3-RELATED"/>
    <property type="match status" value="1"/>
</dbReference>
<feature type="compositionally biased region" description="Polar residues" evidence="3">
    <location>
        <begin position="175"/>
        <end position="193"/>
    </location>
</feature>
<accession>A0ABR1R3E8</accession>
<dbReference type="InterPro" id="IPR040351">
    <property type="entry name" value="RAB3IL/RAB3IP/Sec2"/>
</dbReference>
<reference evidence="5 6" key="1">
    <citation type="submission" date="2023-01" db="EMBL/GenBank/DDBJ databases">
        <title>Analysis of 21 Apiospora genomes using comparative genomics revels a genus with tremendous synthesis potential of carbohydrate active enzymes and secondary metabolites.</title>
        <authorList>
            <person name="Sorensen T."/>
        </authorList>
    </citation>
    <scope>NUCLEOTIDE SEQUENCE [LARGE SCALE GENOMIC DNA]</scope>
    <source>
        <strain evidence="5 6">CBS 20057</strain>
    </source>
</reference>
<dbReference type="Pfam" id="PF06428">
    <property type="entry name" value="Sec2p"/>
    <property type="match status" value="1"/>
</dbReference>
<feature type="coiled-coil region" evidence="2">
    <location>
        <begin position="260"/>
        <end position="323"/>
    </location>
</feature>
<dbReference type="PANTHER" id="PTHR14430:SF4">
    <property type="entry name" value="GDP_GTP EXCHANGE FACTOR SEC2 N-TERMINAL DOMAIN-CONTAINING PROTEIN"/>
    <property type="match status" value="1"/>
</dbReference>
<dbReference type="EMBL" id="JAQQWI010000022">
    <property type="protein sequence ID" value="KAK7996335.1"/>
    <property type="molecule type" value="Genomic_DNA"/>
</dbReference>
<evidence type="ECO:0000256" key="3">
    <source>
        <dbReference type="SAM" id="MobiDB-lite"/>
    </source>
</evidence>
<comment type="caution">
    <text evidence="5">The sequence shown here is derived from an EMBL/GenBank/DDBJ whole genome shotgun (WGS) entry which is preliminary data.</text>
</comment>
<keyword evidence="5" id="KW-0689">Ribosomal protein</keyword>
<feature type="coiled-coil region" evidence="2">
    <location>
        <begin position="65"/>
        <end position="92"/>
    </location>
</feature>
<feature type="compositionally biased region" description="Polar residues" evidence="3">
    <location>
        <begin position="143"/>
        <end position="156"/>
    </location>
</feature>
<keyword evidence="5" id="KW-0687">Ribonucleoprotein</keyword>